<dbReference type="PANTHER" id="PTHR43139">
    <property type="entry name" value="SI:DKEY-122A22.2"/>
    <property type="match status" value="1"/>
</dbReference>
<dbReference type="Gene3D" id="3.40.50.1820">
    <property type="entry name" value="alpha/beta hydrolase"/>
    <property type="match status" value="1"/>
</dbReference>
<organism evidence="2 3">
    <name type="scientific">Tanacetum coccineum</name>
    <dbReference type="NCBI Taxonomy" id="301880"/>
    <lineage>
        <taxon>Eukaryota</taxon>
        <taxon>Viridiplantae</taxon>
        <taxon>Streptophyta</taxon>
        <taxon>Embryophyta</taxon>
        <taxon>Tracheophyta</taxon>
        <taxon>Spermatophyta</taxon>
        <taxon>Magnoliopsida</taxon>
        <taxon>eudicotyledons</taxon>
        <taxon>Gunneridae</taxon>
        <taxon>Pentapetalae</taxon>
        <taxon>asterids</taxon>
        <taxon>campanulids</taxon>
        <taxon>Asterales</taxon>
        <taxon>Asteraceae</taxon>
        <taxon>Asteroideae</taxon>
        <taxon>Anthemideae</taxon>
        <taxon>Anthemidinae</taxon>
        <taxon>Tanacetum</taxon>
    </lineage>
</organism>
<keyword evidence="2" id="KW-0378">Hydrolase</keyword>
<reference evidence="2" key="2">
    <citation type="submission" date="2022-01" db="EMBL/GenBank/DDBJ databases">
        <authorList>
            <person name="Yamashiro T."/>
            <person name="Shiraishi A."/>
            <person name="Satake H."/>
            <person name="Nakayama K."/>
        </authorList>
    </citation>
    <scope>NUCLEOTIDE SEQUENCE</scope>
</reference>
<comment type="caution">
    <text evidence="2">The sequence shown here is derived from an EMBL/GenBank/DDBJ whole genome shotgun (WGS) entry which is preliminary data.</text>
</comment>
<reference evidence="2" key="1">
    <citation type="journal article" date="2022" name="Int. J. Mol. Sci.">
        <title>Draft Genome of Tanacetum Coccineum: Genomic Comparison of Closely Related Tanacetum-Family Plants.</title>
        <authorList>
            <person name="Yamashiro T."/>
            <person name="Shiraishi A."/>
            <person name="Nakayama K."/>
            <person name="Satake H."/>
        </authorList>
    </citation>
    <scope>NUCLEOTIDE SEQUENCE</scope>
</reference>
<dbReference type="InterPro" id="IPR052370">
    <property type="entry name" value="Meta-cleavage_hydrolase"/>
</dbReference>
<dbReference type="EMBL" id="BQNB010017990">
    <property type="protein sequence ID" value="GJT69455.1"/>
    <property type="molecule type" value="Genomic_DNA"/>
</dbReference>
<dbReference type="SUPFAM" id="SSF53474">
    <property type="entry name" value="alpha/beta-Hydrolases"/>
    <property type="match status" value="1"/>
</dbReference>
<sequence length="233" mass="27061">MHIWGAKNRVYKKANLVLIHGFGGNSKWQFLLQIRQLARDFNVYVPDLVYFGESYSSKPDRSVGFQAKCVCDGLKNMRVDKFSVYAISYGGFVGYRMAEVYDDMVEKLVIVSSGINNYSCKSDRMSGFQQSCVWPWIEELAVCACIRFQSMLLVMVDLWAIEWQRQLISLQPLYNIITRFPVIFGELYDIGRWIPDFFLWGFIGLECCGREKEELVHELLNDKPDVDLQILTQ</sequence>
<feature type="non-terminal residue" evidence="2">
    <location>
        <position position="233"/>
    </location>
</feature>
<dbReference type="InterPro" id="IPR000073">
    <property type="entry name" value="AB_hydrolase_1"/>
</dbReference>
<dbReference type="GO" id="GO:0016787">
    <property type="term" value="F:hydrolase activity"/>
    <property type="evidence" value="ECO:0007669"/>
    <property type="project" value="UniProtKB-KW"/>
</dbReference>
<gene>
    <name evidence="2" type="ORF">Tco_1028741</name>
</gene>
<proteinExistence type="predicted"/>
<evidence type="ECO:0000259" key="1">
    <source>
        <dbReference type="Pfam" id="PF00561"/>
    </source>
</evidence>
<evidence type="ECO:0000313" key="2">
    <source>
        <dbReference type="EMBL" id="GJT69455.1"/>
    </source>
</evidence>
<accession>A0ABQ5G1H2</accession>
<dbReference type="InterPro" id="IPR029058">
    <property type="entry name" value="AB_hydrolase_fold"/>
</dbReference>
<evidence type="ECO:0000313" key="3">
    <source>
        <dbReference type="Proteomes" id="UP001151760"/>
    </source>
</evidence>
<feature type="domain" description="AB hydrolase-1" evidence="1">
    <location>
        <begin position="16"/>
        <end position="116"/>
    </location>
</feature>
<protein>
    <submittedName>
        <fullName evidence="2">Alpha/beta hydrolase fold-1</fullName>
    </submittedName>
</protein>
<name>A0ABQ5G1H2_9ASTR</name>
<keyword evidence="3" id="KW-1185">Reference proteome</keyword>
<dbReference type="Proteomes" id="UP001151760">
    <property type="component" value="Unassembled WGS sequence"/>
</dbReference>
<dbReference type="Pfam" id="PF00561">
    <property type="entry name" value="Abhydrolase_1"/>
    <property type="match status" value="1"/>
</dbReference>
<dbReference type="PANTHER" id="PTHR43139:SF57">
    <property type="entry name" value="ALPHA_BETA-HYDROLASES SUPERFAMILY PROTEIN-RELATED"/>
    <property type="match status" value="1"/>
</dbReference>